<dbReference type="RefSeq" id="WP_099020142.1">
    <property type="nucleotide sequence ID" value="NZ_NIHB01000006.1"/>
</dbReference>
<dbReference type="PANTHER" id="PTHR38099">
    <property type="entry name" value="LARGE RIBOSOMAL RNA SUBUNIT ACCUMULATION PROTEIN YCED"/>
    <property type="match status" value="1"/>
</dbReference>
<comment type="function">
    <text evidence="1">Plays a role in synthesis, processing and/or stability of 23S rRNA.</text>
</comment>
<dbReference type="Proteomes" id="UP000295724">
    <property type="component" value="Unassembled WGS sequence"/>
</dbReference>
<dbReference type="EMBL" id="SNZB01000008">
    <property type="protein sequence ID" value="TDR16312.1"/>
    <property type="molecule type" value="Genomic_DNA"/>
</dbReference>
<sequence>MAKSLPDSIDLNSAVRKEWQLKGELLLSDLDRMPAELIHSTDALVKYEILFRQAKCGLGEAIIRIESNLELICQRSLEAFEFSLQTNNVIGFISKMEDEAELAADVSPSWVEGVQVDPKALLEDEILLLLPDIPVKPGAELDSQYMADHENETVEEETENPFAVLKDFK</sequence>
<protein>
    <recommendedName>
        <fullName evidence="3">Large ribosomal RNA subunit accumulation protein YceD</fullName>
    </recommendedName>
    <alternativeName>
        <fullName evidence="5">23S rRNA accumulation protein YceD</fullName>
    </alternativeName>
</protein>
<dbReference type="InterPro" id="IPR003772">
    <property type="entry name" value="YceD"/>
</dbReference>
<evidence type="ECO:0000313" key="7">
    <source>
        <dbReference type="Proteomes" id="UP000295724"/>
    </source>
</evidence>
<evidence type="ECO:0000256" key="1">
    <source>
        <dbReference type="ARBA" id="ARBA00002868"/>
    </source>
</evidence>
<dbReference type="PANTHER" id="PTHR38099:SF1">
    <property type="entry name" value="LARGE RIBOSOMAL RNA SUBUNIT ACCUMULATION PROTEIN YCED"/>
    <property type="match status" value="1"/>
</dbReference>
<reference evidence="6 7" key="1">
    <citation type="submission" date="2019-03" db="EMBL/GenBank/DDBJ databases">
        <title>Genomic Encyclopedia of Type Strains, Phase IV (KMG-IV): sequencing the most valuable type-strain genomes for metagenomic binning, comparative biology and taxonomic classification.</title>
        <authorList>
            <person name="Goeker M."/>
        </authorList>
    </citation>
    <scope>NUCLEOTIDE SEQUENCE [LARGE SCALE GENOMIC DNA]</scope>
    <source>
        <strain evidence="6 7">DSM 25488</strain>
    </source>
</reference>
<evidence type="ECO:0000313" key="6">
    <source>
        <dbReference type="EMBL" id="TDR16312.1"/>
    </source>
</evidence>
<evidence type="ECO:0000256" key="4">
    <source>
        <dbReference type="ARBA" id="ARBA00022517"/>
    </source>
</evidence>
<name>A0A4R6XAV3_9GAMM</name>
<organism evidence="6 7">
    <name type="scientific">Marinicella litoralis</name>
    <dbReference type="NCBI Taxonomy" id="644220"/>
    <lineage>
        <taxon>Bacteria</taxon>
        <taxon>Pseudomonadati</taxon>
        <taxon>Pseudomonadota</taxon>
        <taxon>Gammaproteobacteria</taxon>
        <taxon>Lysobacterales</taxon>
        <taxon>Marinicellaceae</taxon>
        <taxon>Marinicella</taxon>
    </lineage>
</organism>
<dbReference type="OrthoDB" id="9786771at2"/>
<dbReference type="InterPro" id="IPR039255">
    <property type="entry name" value="YceD_bac"/>
</dbReference>
<dbReference type="Pfam" id="PF02620">
    <property type="entry name" value="YceD"/>
    <property type="match status" value="1"/>
</dbReference>
<dbReference type="GO" id="GO:0005829">
    <property type="term" value="C:cytosol"/>
    <property type="evidence" value="ECO:0007669"/>
    <property type="project" value="TreeGrafter"/>
</dbReference>
<keyword evidence="7" id="KW-1185">Reference proteome</keyword>
<evidence type="ECO:0000256" key="3">
    <source>
        <dbReference type="ARBA" id="ARBA00015716"/>
    </source>
</evidence>
<evidence type="ECO:0000256" key="2">
    <source>
        <dbReference type="ARBA" id="ARBA00010740"/>
    </source>
</evidence>
<dbReference type="AlphaFoldDB" id="A0A4R6XAV3"/>
<comment type="caution">
    <text evidence="6">The sequence shown here is derived from an EMBL/GenBank/DDBJ whole genome shotgun (WGS) entry which is preliminary data.</text>
</comment>
<gene>
    <name evidence="6" type="ORF">C8D91_2839</name>
</gene>
<dbReference type="GO" id="GO:0042254">
    <property type="term" value="P:ribosome biogenesis"/>
    <property type="evidence" value="ECO:0007669"/>
    <property type="project" value="UniProtKB-KW"/>
</dbReference>
<proteinExistence type="inferred from homology"/>
<comment type="similarity">
    <text evidence="2">Belongs to the DUF177 domain family.</text>
</comment>
<evidence type="ECO:0000256" key="5">
    <source>
        <dbReference type="ARBA" id="ARBA00031841"/>
    </source>
</evidence>
<accession>A0A4R6XAV3</accession>
<keyword evidence="4" id="KW-0690">Ribosome biogenesis</keyword>